<dbReference type="SUPFAM" id="SSF50249">
    <property type="entry name" value="Nucleic acid-binding proteins"/>
    <property type="match status" value="1"/>
</dbReference>
<feature type="domain" description="Helicase C-terminal" evidence="17">
    <location>
        <begin position="485"/>
        <end position="650"/>
    </location>
</feature>
<dbReference type="InterPro" id="IPR014001">
    <property type="entry name" value="Helicase_ATP-bd"/>
</dbReference>
<dbReference type="Pfam" id="PF00271">
    <property type="entry name" value="Helicase_C"/>
    <property type="match status" value="1"/>
</dbReference>
<evidence type="ECO:0000259" key="17">
    <source>
        <dbReference type="PROSITE" id="PS51194"/>
    </source>
</evidence>
<proteinExistence type="inferred from homology"/>
<evidence type="ECO:0000259" key="16">
    <source>
        <dbReference type="PROSITE" id="PS51192"/>
    </source>
</evidence>
<dbReference type="GO" id="GO:0003677">
    <property type="term" value="F:DNA binding"/>
    <property type="evidence" value="ECO:0007669"/>
    <property type="project" value="UniProtKB-KW"/>
</dbReference>
<evidence type="ECO:0000313" key="18">
    <source>
        <dbReference type="EMBL" id="ACE04969.1"/>
    </source>
</evidence>
<dbReference type="PANTHER" id="PTHR47964">
    <property type="entry name" value="ATP-DEPENDENT DNA HELICASE HOMOLOG RECG, CHLOROPLASTIC"/>
    <property type="match status" value="1"/>
</dbReference>
<dbReference type="EMBL" id="CP001101">
    <property type="protein sequence ID" value="ACE04969.1"/>
    <property type="molecule type" value="Genomic_DNA"/>
</dbReference>
<dbReference type="CDD" id="cd04488">
    <property type="entry name" value="RecG_wedge_OBF"/>
    <property type="match status" value="1"/>
</dbReference>
<dbReference type="Pfam" id="PF17191">
    <property type="entry name" value="RecG_wedge"/>
    <property type="match status" value="1"/>
</dbReference>
<keyword evidence="8" id="KW-0238">DNA-binding</keyword>
<keyword evidence="10 15" id="KW-0234">DNA repair</keyword>
<dbReference type="GO" id="GO:0006281">
    <property type="term" value="P:DNA repair"/>
    <property type="evidence" value="ECO:0007669"/>
    <property type="project" value="UniProtKB-UniRule"/>
</dbReference>
<evidence type="ECO:0000256" key="11">
    <source>
        <dbReference type="ARBA" id="ARBA00023235"/>
    </source>
</evidence>
<evidence type="ECO:0000256" key="7">
    <source>
        <dbReference type="ARBA" id="ARBA00022840"/>
    </source>
</evidence>
<evidence type="ECO:0000256" key="4">
    <source>
        <dbReference type="ARBA" id="ARBA00022763"/>
    </source>
</evidence>
<sequence>MRGCQGERIVPGQRPNDIPVTCIRGVGPRKAALLGQSGIETIADLYDFFPRRYLDRRIIKPVSGLVEGEPATVVGTVTKVYRQHARPGHSRLNVTLLDKSGELELVWFRSVSHVSAAVRQGDTLAVHGKVVFFGRQRQMQHPEYERLNPDAHGSTEDGDDVSALLYTGKIVPVYPSSEARKGAGMGPKGMRGLLEKAFTLNPPCFRENLSEKIISQYGLLPINQAYRMIHFPSSPEMLERALYRFKWTELFYAQLFFAIRRTALKEQNRAVRFERSGLFTKRLYASLPFVMTEAQKKAVREIYRDLRSGIRMNRLLQGDVGSGKTLVAMFAMALAADNGLQAAFMAPTEILAFQHYMVLKKNEGALGLRIGFLSGRQKAKERRDVLDRLEDGRLHILVGTHAVIEEGVRFKKLGLAVIDEQHRFGVLQRKALQDKAGSPHILLMTATPIPRTLAMGVYGDLDVTVIDQLPFGRKRVVTRMRSERQKNEVLAVLRQEIEKGRQAYIVYPLVEESKKIDLKAATESFLQLRDELLPGLRIGLLHGQMRSEEKESVMERFRSGTLDLLVGTTVIEVGVDVPNASVMVIEHAERFGLAQLHQLRGRVGRGAEQSYCFLLHAAVGGDARERLAAMERNHDGFRLSEIDASLRGTGNVLGKEQSGTMTGMKVADIVRDYDIMCSAREAAIETVEQDSALSDHAHDMIREQYRRLCHERFALADIG</sequence>
<dbReference type="SUPFAM" id="SSF52540">
    <property type="entry name" value="P-loop containing nucleoside triphosphate hydrolases"/>
    <property type="match status" value="2"/>
</dbReference>
<keyword evidence="5 15" id="KW-0378">Hydrolase</keyword>
<evidence type="ECO:0000256" key="12">
    <source>
        <dbReference type="ARBA" id="ARBA00034617"/>
    </source>
</evidence>
<dbReference type="InterPro" id="IPR011545">
    <property type="entry name" value="DEAD/DEAH_box_helicase_dom"/>
</dbReference>
<evidence type="ECO:0000256" key="8">
    <source>
        <dbReference type="ARBA" id="ARBA00023125"/>
    </source>
</evidence>
<keyword evidence="6 15" id="KW-0347">Helicase</keyword>
<keyword evidence="9 15" id="KW-0233">DNA recombination</keyword>
<keyword evidence="11" id="KW-0413">Isomerase</keyword>
<evidence type="ECO:0000256" key="3">
    <source>
        <dbReference type="ARBA" id="ARBA00022741"/>
    </source>
</evidence>
<evidence type="ECO:0000256" key="13">
    <source>
        <dbReference type="ARBA" id="ARBA00034808"/>
    </source>
</evidence>
<dbReference type="Gene3D" id="2.40.50.140">
    <property type="entry name" value="Nucleic acid-binding proteins"/>
    <property type="match status" value="1"/>
</dbReference>
<evidence type="ECO:0000256" key="14">
    <source>
        <dbReference type="ARBA" id="ARBA00048988"/>
    </source>
</evidence>
<dbReference type="PROSITE" id="PS51194">
    <property type="entry name" value="HELICASE_CTER"/>
    <property type="match status" value="1"/>
</dbReference>
<dbReference type="OrthoDB" id="9804325at2"/>
<dbReference type="GO" id="GO:0043138">
    <property type="term" value="F:3'-5' DNA helicase activity"/>
    <property type="evidence" value="ECO:0007669"/>
    <property type="project" value="UniProtKB-EC"/>
</dbReference>
<dbReference type="AlphaFoldDB" id="B3EMY0"/>
<gene>
    <name evidence="18" type="ordered locus">Cphamn1_2059</name>
</gene>
<feature type="domain" description="Helicase ATP-binding" evidence="16">
    <location>
        <begin position="305"/>
        <end position="466"/>
    </location>
</feature>
<dbReference type="NCBIfam" id="TIGR00643">
    <property type="entry name" value="recG"/>
    <property type="match status" value="1"/>
</dbReference>
<dbReference type="InterPro" id="IPR001650">
    <property type="entry name" value="Helicase_C-like"/>
</dbReference>
<organism evidence="18">
    <name type="scientific">Chlorobium phaeobacteroides (strain BS1)</name>
    <dbReference type="NCBI Taxonomy" id="331678"/>
    <lineage>
        <taxon>Bacteria</taxon>
        <taxon>Pseudomonadati</taxon>
        <taxon>Chlorobiota</taxon>
        <taxon>Chlorobiia</taxon>
        <taxon>Chlorobiales</taxon>
        <taxon>Chlorobiaceae</taxon>
        <taxon>Chlorobium/Pelodictyon group</taxon>
        <taxon>Chlorobium</taxon>
    </lineage>
</organism>
<dbReference type="EC" id="5.6.2.4" evidence="13 15"/>
<comment type="similarity">
    <text evidence="1 15">Belongs to the helicase family. RecG subfamily.</text>
</comment>
<dbReference type="PROSITE" id="PS51192">
    <property type="entry name" value="HELICASE_ATP_BIND_1"/>
    <property type="match status" value="1"/>
</dbReference>
<evidence type="ECO:0000256" key="1">
    <source>
        <dbReference type="ARBA" id="ARBA00007504"/>
    </source>
</evidence>
<dbReference type="InterPro" id="IPR033454">
    <property type="entry name" value="RecG_wedge"/>
</dbReference>
<dbReference type="Gene3D" id="3.40.50.300">
    <property type="entry name" value="P-loop containing nucleotide triphosphate hydrolases"/>
    <property type="match status" value="2"/>
</dbReference>
<dbReference type="STRING" id="331678.Cphamn1_2059"/>
<dbReference type="InterPro" id="IPR045562">
    <property type="entry name" value="RecG_dom3_C"/>
</dbReference>
<accession>B3EMY0</accession>
<dbReference type="NCBIfam" id="NF008165">
    <property type="entry name" value="PRK10917.1-3"/>
    <property type="match status" value="1"/>
</dbReference>
<dbReference type="InterPro" id="IPR027417">
    <property type="entry name" value="P-loop_NTPase"/>
</dbReference>
<dbReference type="GO" id="GO:0006310">
    <property type="term" value="P:DNA recombination"/>
    <property type="evidence" value="ECO:0007669"/>
    <property type="project" value="UniProtKB-UniRule"/>
</dbReference>
<comment type="function">
    <text evidence="15">Plays a critical role in recombination and DNA repair. Helps process Holliday junction intermediates to mature products by catalyzing branch migration. Has replication fork regression activity, unwinds stalled or blocked replication forks to make a HJ that can be resolved. Has a DNA unwinding activity characteristic of a DNA helicase with 3'-5' polarity.</text>
</comment>
<dbReference type="CDD" id="cd17992">
    <property type="entry name" value="DEXHc_RecG"/>
    <property type="match status" value="1"/>
</dbReference>
<dbReference type="GO" id="GO:0016887">
    <property type="term" value="F:ATP hydrolysis activity"/>
    <property type="evidence" value="ECO:0007669"/>
    <property type="project" value="RHEA"/>
</dbReference>
<dbReference type="NCBIfam" id="NF008168">
    <property type="entry name" value="PRK10917.2-2"/>
    <property type="match status" value="1"/>
</dbReference>
<name>B3EMY0_CHLPB</name>
<reference evidence="18" key="1">
    <citation type="submission" date="2008-06" db="EMBL/GenBank/DDBJ databases">
        <title>Complete sequence of Chlorobium phaeobacteroides BS1.</title>
        <authorList>
            <consortium name="US DOE Joint Genome Institute"/>
            <person name="Lucas S."/>
            <person name="Copeland A."/>
            <person name="Lapidus A."/>
            <person name="Glavina del Rio T."/>
            <person name="Dalin E."/>
            <person name="Tice H."/>
            <person name="Bruce D."/>
            <person name="Goodwin L."/>
            <person name="Pitluck S."/>
            <person name="Schmutz J."/>
            <person name="Larimer F."/>
            <person name="Land M."/>
            <person name="Hauser L."/>
            <person name="Kyrpides N."/>
            <person name="Ovchinnikova G."/>
            <person name="Li T."/>
            <person name="Liu Z."/>
            <person name="Zhao F."/>
            <person name="Overmann J."/>
            <person name="Bryant D.A."/>
            <person name="Richardson P."/>
        </authorList>
    </citation>
    <scope>NUCLEOTIDE SEQUENCE [LARGE SCALE GENOMIC DNA]</scope>
    <source>
        <strain evidence="18">BS1</strain>
    </source>
</reference>
<dbReference type="PANTHER" id="PTHR47964:SF1">
    <property type="entry name" value="ATP-DEPENDENT DNA HELICASE HOMOLOG RECG, CHLOROPLASTIC"/>
    <property type="match status" value="1"/>
</dbReference>
<dbReference type="eggNOG" id="COG1200">
    <property type="taxonomic scope" value="Bacteria"/>
</dbReference>
<keyword evidence="7 15" id="KW-0067">ATP-binding</keyword>
<comment type="catalytic activity">
    <reaction evidence="12 15">
        <text>Couples ATP hydrolysis with the unwinding of duplex DNA by translocating in the 3'-5' direction.</text>
        <dbReference type="EC" id="5.6.2.4"/>
    </reaction>
</comment>
<dbReference type="Pfam" id="PF19833">
    <property type="entry name" value="RecG_dom3_C"/>
    <property type="match status" value="1"/>
</dbReference>
<evidence type="ECO:0000256" key="9">
    <source>
        <dbReference type="ARBA" id="ARBA00023172"/>
    </source>
</evidence>
<evidence type="ECO:0000256" key="10">
    <source>
        <dbReference type="ARBA" id="ARBA00023204"/>
    </source>
</evidence>
<dbReference type="SMART" id="SM00490">
    <property type="entry name" value="HELICc"/>
    <property type="match status" value="2"/>
</dbReference>
<dbReference type="InterPro" id="IPR047112">
    <property type="entry name" value="RecG/Mfd"/>
</dbReference>
<dbReference type="Pfam" id="PF00270">
    <property type="entry name" value="DEAD"/>
    <property type="match status" value="1"/>
</dbReference>
<evidence type="ECO:0000256" key="5">
    <source>
        <dbReference type="ARBA" id="ARBA00022801"/>
    </source>
</evidence>
<dbReference type="InterPro" id="IPR012340">
    <property type="entry name" value="NA-bd_OB-fold"/>
</dbReference>
<dbReference type="InterPro" id="IPR004609">
    <property type="entry name" value="ATP-dep_DNA_helicase_RecG"/>
</dbReference>
<dbReference type="KEGG" id="cpb:Cphamn1_2059"/>
<keyword evidence="4 15" id="KW-0227">DNA damage</keyword>
<dbReference type="GO" id="GO:0005524">
    <property type="term" value="F:ATP binding"/>
    <property type="evidence" value="ECO:0007669"/>
    <property type="project" value="UniProtKB-KW"/>
</dbReference>
<evidence type="ECO:0000256" key="15">
    <source>
        <dbReference type="RuleBase" id="RU363016"/>
    </source>
</evidence>
<evidence type="ECO:0000256" key="6">
    <source>
        <dbReference type="ARBA" id="ARBA00022806"/>
    </source>
</evidence>
<evidence type="ECO:0000256" key="2">
    <source>
        <dbReference type="ARBA" id="ARBA00017846"/>
    </source>
</evidence>
<dbReference type="HOGENOM" id="CLU_005122_7_1_10"/>
<comment type="catalytic activity">
    <reaction evidence="14 15">
        <text>ATP + H2O = ADP + phosphate + H(+)</text>
        <dbReference type="Rhea" id="RHEA:13065"/>
        <dbReference type="ChEBI" id="CHEBI:15377"/>
        <dbReference type="ChEBI" id="CHEBI:15378"/>
        <dbReference type="ChEBI" id="CHEBI:30616"/>
        <dbReference type="ChEBI" id="CHEBI:43474"/>
        <dbReference type="ChEBI" id="CHEBI:456216"/>
        <dbReference type="EC" id="5.6.2.4"/>
    </reaction>
</comment>
<dbReference type="SMART" id="SM00487">
    <property type="entry name" value="DEXDc"/>
    <property type="match status" value="1"/>
</dbReference>
<protein>
    <recommendedName>
        <fullName evidence="2 15">ATP-dependent DNA helicase RecG</fullName>
        <ecNumber evidence="13 15">5.6.2.4</ecNumber>
    </recommendedName>
</protein>
<keyword evidence="3 15" id="KW-0547">Nucleotide-binding</keyword>